<protein>
    <submittedName>
        <fullName evidence="1">Uncharacterized protein</fullName>
    </submittedName>
</protein>
<sequence>GQTGKAFGDLHPDLLLADFHQRGAELHARAVEQLHRIAFGHAQYPTDVMRLGFGQFVFTEAQGGVDEKAGESHGCFSVNSS</sequence>
<reference evidence="1" key="1">
    <citation type="journal article" date="2019" name="Sci. Rep.">
        <title>Draft genome of Tanacetum cinerariifolium, the natural source of mosquito coil.</title>
        <authorList>
            <person name="Yamashiro T."/>
            <person name="Shiraishi A."/>
            <person name="Satake H."/>
            <person name="Nakayama K."/>
        </authorList>
    </citation>
    <scope>NUCLEOTIDE SEQUENCE</scope>
</reference>
<organism evidence="1">
    <name type="scientific">Tanacetum cinerariifolium</name>
    <name type="common">Dalmatian daisy</name>
    <name type="synonym">Chrysanthemum cinerariifolium</name>
    <dbReference type="NCBI Taxonomy" id="118510"/>
    <lineage>
        <taxon>Eukaryota</taxon>
        <taxon>Viridiplantae</taxon>
        <taxon>Streptophyta</taxon>
        <taxon>Embryophyta</taxon>
        <taxon>Tracheophyta</taxon>
        <taxon>Spermatophyta</taxon>
        <taxon>Magnoliopsida</taxon>
        <taxon>eudicotyledons</taxon>
        <taxon>Gunneridae</taxon>
        <taxon>Pentapetalae</taxon>
        <taxon>asterids</taxon>
        <taxon>campanulids</taxon>
        <taxon>Asterales</taxon>
        <taxon>Asteraceae</taxon>
        <taxon>Asteroideae</taxon>
        <taxon>Anthemideae</taxon>
        <taxon>Anthemidinae</taxon>
        <taxon>Tanacetum</taxon>
    </lineage>
</organism>
<dbReference type="AlphaFoldDB" id="A0A699X697"/>
<accession>A0A699X697</accession>
<name>A0A699X697_TANCI</name>
<dbReference type="EMBL" id="BKCJ011785237">
    <property type="protein sequence ID" value="GFD52691.1"/>
    <property type="molecule type" value="Genomic_DNA"/>
</dbReference>
<feature type="non-terminal residue" evidence="1">
    <location>
        <position position="1"/>
    </location>
</feature>
<feature type="non-terminal residue" evidence="1">
    <location>
        <position position="81"/>
    </location>
</feature>
<evidence type="ECO:0000313" key="1">
    <source>
        <dbReference type="EMBL" id="GFD52691.1"/>
    </source>
</evidence>
<gene>
    <name evidence="1" type="ORF">Tci_924660</name>
</gene>
<comment type="caution">
    <text evidence="1">The sequence shown here is derived from an EMBL/GenBank/DDBJ whole genome shotgun (WGS) entry which is preliminary data.</text>
</comment>
<proteinExistence type="predicted"/>